<keyword evidence="7" id="KW-1185">Reference proteome</keyword>
<feature type="domain" description="HTH lysR-type" evidence="5">
    <location>
        <begin position="15"/>
        <end position="70"/>
    </location>
</feature>
<dbReference type="PANTHER" id="PTHR30537">
    <property type="entry name" value="HTH-TYPE TRANSCRIPTIONAL REGULATOR"/>
    <property type="match status" value="1"/>
</dbReference>
<dbReference type="GO" id="GO:0003700">
    <property type="term" value="F:DNA-binding transcription factor activity"/>
    <property type="evidence" value="ECO:0007669"/>
    <property type="project" value="InterPro"/>
</dbReference>
<dbReference type="SUPFAM" id="SSF53850">
    <property type="entry name" value="Periplasmic binding protein-like II"/>
    <property type="match status" value="1"/>
</dbReference>
<dbReference type="GO" id="GO:0003677">
    <property type="term" value="F:DNA binding"/>
    <property type="evidence" value="ECO:0007669"/>
    <property type="project" value="UniProtKB-KW"/>
</dbReference>
<dbReference type="PANTHER" id="PTHR30537:SF5">
    <property type="entry name" value="HTH-TYPE TRANSCRIPTIONAL ACTIVATOR TTDR-RELATED"/>
    <property type="match status" value="1"/>
</dbReference>
<dbReference type="InterPro" id="IPR005119">
    <property type="entry name" value="LysR_subst-bd"/>
</dbReference>
<keyword evidence="3 6" id="KW-0238">DNA-binding</keyword>
<evidence type="ECO:0000256" key="3">
    <source>
        <dbReference type="ARBA" id="ARBA00023125"/>
    </source>
</evidence>
<dbReference type="InterPro" id="IPR000847">
    <property type="entry name" value="LysR_HTH_N"/>
</dbReference>
<dbReference type="FunFam" id="1.10.10.10:FF:000001">
    <property type="entry name" value="LysR family transcriptional regulator"/>
    <property type="match status" value="1"/>
</dbReference>
<evidence type="ECO:0000256" key="4">
    <source>
        <dbReference type="ARBA" id="ARBA00023163"/>
    </source>
</evidence>
<gene>
    <name evidence="6" type="ORF">SAMN04488071_0506</name>
</gene>
<proteinExistence type="inferred from homology"/>
<dbReference type="InterPro" id="IPR036390">
    <property type="entry name" value="WH_DNA-bd_sf"/>
</dbReference>
<dbReference type="Pfam" id="PF03466">
    <property type="entry name" value="LysR_substrate"/>
    <property type="match status" value="1"/>
</dbReference>
<dbReference type="SUPFAM" id="SSF46785">
    <property type="entry name" value="Winged helix' DNA-binding domain"/>
    <property type="match status" value="1"/>
</dbReference>
<evidence type="ECO:0000313" key="6">
    <source>
        <dbReference type="EMBL" id="SDD37562.1"/>
    </source>
</evidence>
<dbReference type="Pfam" id="PF00126">
    <property type="entry name" value="HTH_1"/>
    <property type="match status" value="1"/>
</dbReference>
<name>A0A1G6U839_9PROT</name>
<protein>
    <submittedName>
        <fullName evidence="6">DNA-binding transcriptional regulator, LysR family</fullName>
    </submittedName>
</protein>
<dbReference type="Proteomes" id="UP000183685">
    <property type="component" value="Unassembled WGS sequence"/>
</dbReference>
<organism evidence="6 7">
    <name type="scientific">Kordiimonas lacus</name>
    <dbReference type="NCBI Taxonomy" id="637679"/>
    <lineage>
        <taxon>Bacteria</taxon>
        <taxon>Pseudomonadati</taxon>
        <taxon>Pseudomonadota</taxon>
        <taxon>Alphaproteobacteria</taxon>
        <taxon>Kordiimonadales</taxon>
        <taxon>Kordiimonadaceae</taxon>
        <taxon>Kordiimonas</taxon>
    </lineage>
</organism>
<dbReference type="STRING" id="637679.GCA_001550055_00384"/>
<evidence type="ECO:0000259" key="5">
    <source>
        <dbReference type="PROSITE" id="PS50931"/>
    </source>
</evidence>
<dbReference type="AlphaFoldDB" id="A0A1G6U839"/>
<keyword evidence="4" id="KW-0804">Transcription</keyword>
<accession>A0A1G6U839</accession>
<reference evidence="6 7" key="1">
    <citation type="submission" date="2016-10" db="EMBL/GenBank/DDBJ databases">
        <authorList>
            <person name="de Groot N.N."/>
        </authorList>
    </citation>
    <scope>NUCLEOTIDE SEQUENCE [LARGE SCALE GENOMIC DNA]</scope>
    <source>
        <strain evidence="6 7">CGMCC 1.9109</strain>
    </source>
</reference>
<evidence type="ECO:0000256" key="1">
    <source>
        <dbReference type="ARBA" id="ARBA00009437"/>
    </source>
</evidence>
<dbReference type="Gene3D" id="1.10.10.10">
    <property type="entry name" value="Winged helix-like DNA-binding domain superfamily/Winged helix DNA-binding domain"/>
    <property type="match status" value="1"/>
</dbReference>
<comment type="similarity">
    <text evidence="1">Belongs to the LysR transcriptional regulatory family.</text>
</comment>
<evidence type="ECO:0000256" key="2">
    <source>
        <dbReference type="ARBA" id="ARBA00023015"/>
    </source>
</evidence>
<dbReference type="FunFam" id="3.40.190.290:FF:000001">
    <property type="entry name" value="Transcriptional regulator, LysR family"/>
    <property type="match status" value="1"/>
</dbReference>
<dbReference type="Gene3D" id="3.40.190.290">
    <property type="match status" value="1"/>
</dbReference>
<dbReference type="InterPro" id="IPR036388">
    <property type="entry name" value="WH-like_DNA-bd_sf"/>
</dbReference>
<dbReference type="InterPro" id="IPR058163">
    <property type="entry name" value="LysR-type_TF_proteobact-type"/>
</dbReference>
<sequence>MPMLFVGLWPSMSVFDDMAVFIRVVEQGSFSGAGRTLRMSPALVSSRIARLESHLGVRLFNRTTRKVTVTEAGRRYYDDCLDIRRRVADAEARVSEHDTMPSGILRLTSSTSFGRQFLAPMIPAFSSRYPDVSLQYRMTDALVDVFGDGMDVSVRIGPLKDSSLKARILSPCPRYIFASPDYLARRGVPETPRDLVDHNCLLLRFPGSRQFRWRFKDGKGEDYDVGVEGTLDSNNGEALKEWALQGAGLVFKTYFEVADEVKAGRLKIVLADHMPQDAYIAALYPYEKYVPPRVRAFIDFLDEAMKADGRFGQAPPKGAFA</sequence>
<dbReference type="EMBL" id="FNAK01000001">
    <property type="protein sequence ID" value="SDD37562.1"/>
    <property type="molecule type" value="Genomic_DNA"/>
</dbReference>
<dbReference type="CDD" id="cd08422">
    <property type="entry name" value="PBP2_CrgA_like"/>
    <property type="match status" value="1"/>
</dbReference>
<dbReference type="PROSITE" id="PS50931">
    <property type="entry name" value="HTH_LYSR"/>
    <property type="match status" value="1"/>
</dbReference>
<evidence type="ECO:0000313" key="7">
    <source>
        <dbReference type="Proteomes" id="UP000183685"/>
    </source>
</evidence>
<keyword evidence="2" id="KW-0805">Transcription regulation</keyword>